<dbReference type="Proteomes" id="UP000466445">
    <property type="component" value="Chromosome"/>
</dbReference>
<dbReference type="AlphaFoldDB" id="A0A7I7SWI5"/>
<dbReference type="RefSeq" id="WP_179965015.1">
    <property type="nucleotide sequence ID" value="NZ_AP022595.1"/>
</dbReference>
<protein>
    <submittedName>
        <fullName evidence="1">Uncharacterized protein</fullName>
    </submittedName>
</protein>
<sequence>MSLRLGAALAEYLRLNLQKGERNFVLVEGVSSRVASGMVSEWDEALPRLAVVAPDSSRFGSNSLTDVSGTQLRNAVDSNGVVLVLCDGEQVPDRQGISLFESVSPSVLLEKPQGMILLCQQKPVVDPDGAVRAVRDAIVQADIATRPSPTAVAAFLDKVASGTEPLDALPLLGAFVDRVAAGERAEVGRILDNLRLAAKRTSEDLLRPSAFPDFRKRAERVLGSRPSLKGNGSAIQSATDSIMRSLQSGSSDLLRELSFSEAREIFEKRSESLAATVVRELASYRDGLDPDNYATGLPWESYENCAHSLGRGAEQRAAAQELCDLDDGQRKQLFHKPTRTKLERLLRDKSVNGSKPSCPEAAIVRATQQLGGAIARVQLLSPSAPALNTAAATNQSGAGRILTIACTRLRLGGLMRLWDRHGVEVDGLLLRPADDEEDLGDVLAAFGDAGLSEGTSLPPLQVRIHDSEGSTVQVDWRPDLDDLGLLRAALLFASDAPALTLSMPKDPSLKEFCGSEQPELVQPVPPPLLPLAHALHTTSRNALERGLSPELLRTWADAWTAEVDKQHDSESDSTIAQALTLAGGVLREGVCAALTGFAPMKAEWLAQQLEALWALLVDPAGRPGKSEIPDAAQASTGIARATAAHHPAHLRLRTEDIALLPSSEGRFWSLYGGSSTRDESGFADEALSSVITQLLTLQPETAGHLRCMSWGPGAADLIIAEATR</sequence>
<accession>A0A7I7SWI5</accession>
<organism evidence="1 2">
    <name type="scientific">Mycolicibacterium sarraceniae</name>
    <dbReference type="NCBI Taxonomy" id="1534348"/>
    <lineage>
        <taxon>Bacteria</taxon>
        <taxon>Bacillati</taxon>
        <taxon>Actinomycetota</taxon>
        <taxon>Actinomycetes</taxon>
        <taxon>Mycobacteriales</taxon>
        <taxon>Mycobacteriaceae</taxon>
        <taxon>Mycolicibacterium</taxon>
    </lineage>
</organism>
<name>A0A7I7SWI5_9MYCO</name>
<keyword evidence="2" id="KW-1185">Reference proteome</keyword>
<proteinExistence type="predicted"/>
<evidence type="ECO:0000313" key="2">
    <source>
        <dbReference type="Proteomes" id="UP000466445"/>
    </source>
</evidence>
<dbReference type="EMBL" id="AP022595">
    <property type="protein sequence ID" value="BBY60681.1"/>
    <property type="molecule type" value="Genomic_DNA"/>
</dbReference>
<dbReference type="KEGG" id="msar:MSAR_38170"/>
<reference evidence="1 2" key="1">
    <citation type="journal article" date="2019" name="Emerg. Microbes Infect.">
        <title>Comprehensive subspecies identification of 175 nontuberculous mycobacteria species based on 7547 genomic profiles.</title>
        <authorList>
            <person name="Matsumoto Y."/>
            <person name="Kinjo T."/>
            <person name="Motooka D."/>
            <person name="Nabeya D."/>
            <person name="Jung N."/>
            <person name="Uechi K."/>
            <person name="Horii T."/>
            <person name="Iida T."/>
            <person name="Fujita J."/>
            <person name="Nakamura S."/>
        </authorList>
    </citation>
    <scope>NUCLEOTIDE SEQUENCE [LARGE SCALE GENOMIC DNA]</scope>
    <source>
        <strain evidence="1 2">JCM 30395</strain>
    </source>
</reference>
<evidence type="ECO:0000313" key="1">
    <source>
        <dbReference type="EMBL" id="BBY60681.1"/>
    </source>
</evidence>
<gene>
    <name evidence="1" type="ORF">MSAR_38170</name>
</gene>